<organism evidence="2 3">
    <name type="scientific">Tanacetum coccineum</name>
    <dbReference type="NCBI Taxonomy" id="301880"/>
    <lineage>
        <taxon>Eukaryota</taxon>
        <taxon>Viridiplantae</taxon>
        <taxon>Streptophyta</taxon>
        <taxon>Embryophyta</taxon>
        <taxon>Tracheophyta</taxon>
        <taxon>Spermatophyta</taxon>
        <taxon>Magnoliopsida</taxon>
        <taxon>eudicotyledons</taxon>
        <taxon>Gunneridae</taxon>
        <taxon>Pentapetalae</taxon>
        <taxon>asterids</taxon>
        <taxon>campanulids</taxon>
        <taxon>Asterales</taxon>
        <taxon>Asteraceae</taxon>
        <taxon>Asteroideae</taxon>
        <taxon>Anthemideae</taxon>
        <taxon>Anthemidinae</taxon>
        <taxon>Tanacetum</taxon>
    </lineage>
</organism>
<feature type="compositionally biased region" description="Polar residues" evidence="1">
    <location>
        <begin position="290"/>
        <end position="300"/>
    </location>
</feature>
<proteinExistence type="predicted"/>
<feature type="compositionally biased region" description="Low complexity" evidence="1">
    <location>
        <begin position="925"/>
        <end position="943"/>
    </location>
</feature>
<gene>
    <name evidence="2" type="ORF">Tco_0926911</name>
</gene>
<protein>
    <recommendedName>
        <fullName evidence="4">Reverse transcriptase domain-containing protein</fullName>
    </recommendedName>
</protein>
<reference evidence="2" key="1">
    <citation type="journal article" date="2022" name="Int. J. Mol. Sci.">
        <title>Draft Genome of Tanacetum Coccineum: Genomic Comparison of Closely Related Tanacetum-Family Plants.</title>
        <authorList>
            <person name="Yamashiro T."/>
            <person name="Shiraishi A."/>
            <person name="Nakayama K."/>
            <person name="Satake H."/>
        </authorList>
    </citation>
    <scope>NUCLEOTIDE SEQUENCE</scope>
</reference>
<keyword evidence="3" id="KW-1185">Reference proteome</keyword>
<reference evidence="2" key="2">
    <citation type="submission" date="2022-01" db="EMBL/GenBank/DDBJ databases">
        <authorList>
            <person name="Yamashiro T."/>
            <person name="Shiraishi A."/>
            <person name="Satake H."/>
            <person name="Nakayama K."/>
        </authorList>
    </citation>
    <scope>NUCLEOTIDE SEQUENCE</scope>
</reference>
<evidence type="ECO:0000256" key="1">
    <source>
        <dbReference type="SAM" id="MobiDB-lite"/>
    </source>
</evidence>
<dbReference type="EMBL" id="BQNB010015142">
    <property type="protein sequence ID" value="GJT36492.1"/>
    <property type="molecule type" value="Genomic_DNA"/>
</dbReference>
<evidence type="ECO:0000313" key="3">
    <source>
        <dbReference type="Proteomes" id="UP001151760"/>
    </source>
</evidence>
<feature type="region of interest" description="Disordered" evidence="1">
    <location>
        <begin position="289"/>
        <end position="308"/>
    </location>
</feature>
<accession>A0ABQ5DBY4</accession>
<evidence type="ECO:0000313" key="2">
    <source>
        <dbReference type="EMBL" id="GJT36492.1"/>
    </source>
</evidence>
<comment type="caution">
    <text evidence="2">The sequence shown here is derived from an EMBL/GenBank/DDBJ whole genome shotgun (WGS) entry which is preliminary data.</text>
</comment>
<evidence type="ECO:0008006" key="4">
    <source>
        <dbReference type="Google" id="ProtNLM"/>
    </source>
</evidence>
<name>A0ABQ5DBY4_9ASTR</name>
<dbReference type="Proteomes" id="UP001151760">
    <property type="component" value="Unassembled WGS sequence"/>
</dbReference>
<feature type="region of interest" description="Disordered" evidence="1">
    <location>
        <begin position="923"/>
        <end position="943"/>
    </location>
</feature>
<sequence length="1043" mass="116507">MENRSRRRMHLSGLTQPKLLGQVSPAWDRFKDVLRACPYHGFTELHQLDTFYNSLTSTDQDSLNAAAGGNLLTKTPKDALTIIENKSKVHTSRNRPVVANVSTNASTSDLSPDVAALIDAVKALLLKNTTPPLASVKAVEESCVTCGGPHPYYQCLATDGNAFPGYQDNIQTYVSAAAVNYNQRNTGHYPPSVAHQVRPPVECLALADLGASINLMPLSIWRKLLLPELTPTQMILSIAELVYSSPNRQAKLSLFGNTSRYSYNDVESINRIDVIDVACEEYSREVLGISDNSESGNPTPISEPVISKSSPSFTPFEGGDFILEEIEAYLASDSVPPGIDDAEFDPEGDIRLIEEILNNDPYSPLPPKDLKEELIQHSKGFCISLSLLEFLDATVSIEDANLTFHKKLPSVWHVVATMIRGQLGLDVVSLWKSLNLKIKNGITLTESKIDVLIVKNEQDEWSMSLMQKCAFGTSGLGVLILTGENKVEGYTSVSRLMLQIYREEKTKGIDQALKERDDFKYKLEEMSNASVLQNEVLNQSRYVSDSHRKACKAVTPLQVTARSRVQQSSTSRKSLMEVIIQGWIIKDLESQVTHHYQGLLTQGLLTDNKDPEQCANLFGLRRDSTVWISSSHFHKSVSKKKSYTLKQFEFCTPLGKISRDYAIIDSGCLWSMTGDKDSSLIFKDVQGWSKGRTVADSIAERLTRPTAYKFKTDCSIIPVWTSEDVVNRILQVVLDLQHFKSSLVIFAATILQSSSAIHHISNIDNYVHQIIEFQSILITSSYIHSQNPGVVSPLATRQGIDELAIRNKVNNQEKIKSSQPEIDRNKVIIEDWVDSDDEETDFSESQKETFLTQRIVLIILLRTAIYMKEPSNTPKLINLREHRVQSITYKGWLISTAETKNDTNSTFQSTAIVNLSRMDSRRPRISSYLPSSRSSTTRTPNRPQRLKKIVKSIWVKKGSTVGSQAVLPQTVKKSAMISPKQTWKPKGKYLDSVNRGNGSYTLKQFEYGNPEEDLKDYAIIDSGCSGSMTGDKNKLSDFKDYKG</sequence>